<evidence type="ECO:0008006" key="5">
    <source>
        <dbReference type="Google" id="ProtNLM"/>
    </source>
</evidence>
<dbReference type="InterPro" id="IPR016024">
    <property type="entry name" value="ARM-type_fold"/>
</dbReference>
<dbReference type="EMBL" id="MU853421">
    <property type="protein sequence ID" value="KAK4131836.1"/>
    <property type="molecule type" value="Genomic_DNA"/>
</dbReference>
<reference evidence="3" key="2">
    <citation type="submission" date="2023-05" db="EMBL/GenBank/DDBJ databases">
        <authorList>
            <consortium name="Lawrence Berkeley National Laboratory"/>
            <person name="Steindorff A."/>
            <person name="Hensen N."/>
            <person name="Bonometti L."/>
            <person name="Westerberg I."/>
            <person name="Brannstrom I.O."/>
            <person name="Guillou S."/>
            <person name="Cros-Aarteil S."/>
            <person name="Calhoun S."/>
            <person name="Haridas S."/>
            <person name="Kuo A."/>
            <person name="Mondo S."/>
            <person name="Pangilinan J."/>
            <person name="Riley R."/>
            <person name="Labutti K."/>
            <person name="Andreopoulos B."/>
            <person name="Lipzen A."/>
            <person name="Chen C."/>
            <person name="Yanf M."/>
            <person name="Daum C."/>
            <person name="Ng V."/>
            <person name="Clum A."/>
            <person name="Ohm R."/>
            <person name="Martin F."/>
            <person name="Silar P."/>
            <person name="Natvig D."/>
            <person name="Lalanne C."/>
            <person name="Gautier V."/>
            <person name="Ament-Velasquez S.L."/>
            <person name="Kruys A."/>
            <person name="Hutchinson M.I."/>
            <person name="Powell A.J."/>
            <person name="Barry K."/>
            <person name="Miller A.N."/>
            <person name="Grigoriev I.V."/>
            <person name="Debuchy R."/>
            <person name="Gladieux P."/>
            <person name="Thoren M.H."/>
            <person name="Johannesson H."/>
        </authorList>
    </citation>
    <scope>NUCLEOTIDE SEQUENCE</scope>
    <source>
        <strain evidence="3">CBS 123565</strain>
    </source>
</reference>
<accession>A0AAN6UHN2</accession>
<comment type="caution">
    <text evidence="3">The sequence shown here is derived from an EMBL/GenBank/DDBJ whole genome shotgun (WGS) entry which is preliminary data.</text>
</comment>
<proteinExistence type="predicted"/>
<keyword evidence="4" id="KW-1185">Reference proteome</keyword>
<organism evidence="3 4">
    <name type="scientific">Trichocladium antarcticum</name>
    <dbReference type="NCBI Taxonomy" id="1450529"/>
    <lineage>
        <taxon>Eukaryota</taxon>
        <taxon>Fungi</taxon>
        <taxon>Dikarya</taxon>
        <taxon>Ascomycota</taxon>
        <taxon>Pezizomycotina</taxon>
        <taxon>Sordariomycetes</taxon>
        <taxon>Sordariomycetidae</taxon>
        <taxon>Sordariales</taxon>
        <taxon>Chaetomiaceae</taxon>
        <taxon>Trichocladium</taxon>
    </lineage>
</organism>
<evidence type="ECO:0000313" key="3">
    <source>
        <dbReference type="EMBL" id="KAK4131836.1"/>
    </source>
</evidence>
<reference evidence="3" key="1">
    <citation type="journal article" date="2023" name="Mol. Phylogenet. Evol.">
        <title>Genome-scale phylogeny and comparative genomics of the fungal order Sordariales.</title>
        <authorList>
            <person name="Hensen N."/>
            <person name="Bonometti L."/>
            <person name="Westerberg I."/>
            <person name="Brannstrom I.O."/>
            <person name="Guillou S."/>
            <person name="Cros-Aarteil S."/>
            <person name="Calhoun S."/>
            <person name="Haridas S."/>
            <person name="Kuo A."/>
            <person name="Mondo S."/>
            <person name="Pangilinan J."/>
            <person name="Riley R."/>
            <person name="LaButti K."/>
            <person name="Andreopoulos B."/>
            <person name="Lipzen A."/>
            <person name="Chen C."/>
            <person name="Yan M."/>
            <person name="Daum C."/>
            <person name="Ng V."/>
            <person name="Clum A."/>
            <person name="Steindorff A."/>
            <person name="Ohm R.A."/>
            <person name="Martin F."/>
            <person name="Silar P."/>
            <person name="Natvig D.O."/>
            <person name="Lalanne C."/>
            <person name="Gautier V."/>
            <person name="Ament-Velasquez S.L."/>
            <person name="Kruys A."/>
            <person name="Hutchinson M.I."/>
            <person name="Powell A.J."/>
            <person name="Barry K."/>
            <person name="Miller A.N."/>
            <person name="Grigoriev I.V."/>
            <person name="Debuchy R."/>
            <person name="Gladieux P."/>
            <person name="Hiltunen Thoren M."/>
            <person name="Johannesson H."/>
        </authorList>
    </citation>
    <scope>NUCLEOTIDE SEQUENCE</scope>
    <source>
        <strain evidence="3">CBS 123565</strain>
    </source>
</reference>
<feature type="signal peptide" evidence="2">
    <location>
        <begin position="1"/>
        <end position="26"/>
    </location>
</feature>
<dbReference type="InterPro" id="IPR011989">
    <property type="entry name" value="ARM-like"/>
</dbReference>
<evidence type="ECO:0000256" key="2">
    <source>
        <dbReference type="SAM" id="SignalP"/>
    </source>
</evidence>
<evidence type="ECO:0000313" key="4">
    <source>
        <dbReference type="Proteomes" id="UP001304895"/>
    </source>
</evidence>
<feature type="region of interest" description="Disordered" evidence="1">
    <location>
        <begin position="114"/>
        <end position="146"/>
    </location>
</feature>
<name>A0AAN6UHN2_9PEZI</name>
<dbReference type="Proteomes" id="UP001304895">
    <property type="component" value="Unassembled WGS sequence"/>
</dbReference>
<feature type="chain" id="PRO_5042823999" description="Nucleotide exchange factor SIL1" evidence="2">
    <location>
        <begin position="27"/>
        <end position="414"/>
    </location>
</feature>
<keyword evidence="2" id="KW-0732">Signal</keyword>
<dbReference type="Gene3D" id="1.25.10.10">
    <property type="entry name" value="Leucine-rich Repeat Variant"/>
    <property type="match status" value="1"/>
</dbReference>
<gene>
    <name evidence="3" type="ORF">BT67DRAFT_135936</name>
</gene>
<dbReference type="AlphaFoldDB" id="A0AAN6UHN2"/>
<protein>
    <recommendedName>
        <fullName evidence="5">Nucleotide exchange factor SIL1</fullName>
    </recommendedName>
</protein>
<evidence type="ECO:0000256" key="1">
    <source>
        <dbReference type="SAM" id="MobiDB-lite"/>
    </source>
</evidence>
<dbReference type="SUPFAM" id="SSF48371">
    <property type="entry name" value="ARM repeat"/>
    <property type="match status" value="1"/>
</dbReference>
<sequence>MARFRLKMLPLNLVALIGAMAWAASAASPSPSPSASAELICHTDNPAECYPKVFQATDEFQVVHDDQDLPIGLHVRLDVSTGKKEAKINVPDEDHPALAGLPVDTSVVLVERDNESDEQARISPDAPAYDPVGKIKAPQPPTSDEGSAFFQSLAMLQKGLDGDAALETLEEISHDIYYGLKIAEDYNTIHALLCLTATPSPPSPNRARLAALTLASTLQNNPSALASITAHWPRLSASTCPSSANPQPPLGTATFNLNLHLPATTTTTDTPLLTKARLATLTNLLRSPTIRADFLASRGPSQLLHLLTSPTFQTPDWEPAQRRAALLLLDNFLDRDMGAALGEWPVQGQASDAACEAAAGGSGDGEECWDWRVGRVARAHRGDEGHWSHELGRRVVEQRRVNRKAGKGKGREEL</sequence>